<dbReference type="PANTHER" id="PTHR12993">
    <property type="entry name" value="N-ACETYLGLUCOSAMINYL-PHOSPHATIDYLINOSITOL DE-N-ACETYLASE-RELATED"/>
    <property type="match status" value="1"/>
</dbReference>
<protein>
    <submittedName>
        <fullName evidence="2">LmbE family protein</fullName>
    </submittedName>
</protein>
<dbReference type="InterPro" id="IPR024078">
    <property type="entry name" value="LmbE-like_dom_sf"/>
</dbReference>
<dbReference type="GO" id="GO:0016137">
    <property type="term" value="P:glycoside metabolic process"/>
    <property type="evidence" value="ECO:0007669"/>
    <property type="project" value="UniProtKB-ARBA"/>
</dbReference>
<dbReference type="Pfam" id="PF02585">
    <property type="entry name" value="PIG-L"/>
    <property type="match status" value="1"/>
</dbReference>
<reference evidence="2 3" key="1">
    <citation type="submission" date="2016-06" db="EMBL/GenBank/DDBJ databases">
        <authorList>
            <person name="Kjaerup R.B."/>
            <person name="Dalgaard T.S."/>
            <person name="Juul-Madsen H.R."/>
        </authorList>
    </citation>
    <scope>NUCLEOTIDE SEQUENCE [LARGE SCALE GENOMIC DNA]</scope>
    <source>
        <strain evidence="2 3">1165133.8</strain>
    </source>
</reference>
<dbReference type="InterPro" id="IPR003737">
    <property type="entry name" value="GlcNAc_PI_deacetylase-related"/>
</dbReference>
<accession>A0A1A3PCQ5</accession>
<organism evidence="2 3">
    <name type="scientific">Mycobacterium asiaticum</name>
    <dbReference type="NCBI Taxonomy" id="1790"/>
    <lineage>
        <taxon>Bacteria</taxon>
        <taxon>Bacillati</taxon>
        <taxon>Actinomycetota</taxon>
        <taxon>Actinomycetes</taxon>
        <taxon>Mycobacteriales</taxon>
        <taxon>Mycobacteriaceae</taxon>
        <taxon>Mycobacterium</taxon>
    </lineage>
</organism>
<gene>
    <name evidence="2" type="ORF">A5634_14730</name>
</gene>
<evidence type="ECO:0000313" key="2">
    <source>
        <dbReference type="EMBL" id="OBK31089.1"/>
    </source>
</evidence>
<keyword evidence="1" id="KW-0862">Zinc</keyword>
<dbReference type="Proteomes" id="UP000093928">
    <property type="component" value="Unassembled WGS sequence"/>
</dbReference>
<dbReference type="RefSeq" id="WP_065142379.1">
    <property type="nucleotide sequence ID" value="NZ_LZLS01000012.1"/>
</dbReference>
<dbReference type="Gene3D" id="3.40.50.10320">
    <property type="entry name" value="LmbE-like"/>
    <property type="match status" value="1"/>
</dbReference>
<comment type="caution">
    <text evidence="2">The sequence shown here is derived from an EMBL/GenBank/DDBJ whole genome shotgun (WGS) entry which is preliminary data.</text>
</comment>
<name>A0A1A3PCQ5_MYCAS</name>
<evidence type="ECO:0000313" key="3">
    <source>
        <dbReference type="Proteomes" id="UP000093928"/>
    </source>
</evidence>
<dbReference type="EMBL" id="LZLS01000012">
    <property type="protein sequence ID" value="OBK31089.1"/>
    <property type="molecule type" value="Genomic_DNA"/>
</dbReference>
<dbReference type="AlphaFoldDB" id="A0A1A3PCQ5"/>
<proteinExistence type="predicted"/>
<dbReference type="GO" id="GO:0016811">
    <property type="term" value="F:hydrolase activity, acting on carbon-nitrogen (but not peptide) bonds, in linear amides"/>
    <property type="evidence" value="ECO:0007669"/>
    <property type="project" value="TreeGrafter"/>
</dbReference>
<dbReference type="PANTHER" id="PTHR12993:SF29">
    <property type="entry name" value="BLR3841 PROTEIN"/>
    <property type="match status" value="1"/>
</dbReference>
<dbReference type="SUPFAM" id="SSF102588">
    <property type="entry name" value="LmbE-like"/>
    <property type="match status" value="1"/>
</dbReference>
<sequence>MRTVPPTNGPRFAAMPLTEGGTSIQEWLVADRPPVIDMSECARLVVVGAHPDDETLGLGATSAQLAASGVAVRVVSVSDGGAAHPDASTAERIRLQAVRRGELFDATSVLGVDRPFSLGLPDGQLSEHEDRLVELLVEILDGSAPGTWCAATWRGDGHPDHEAVGRAAAAACARTGVTLLEYPIWMWHWAIPGDPDVPWERACTVPLADWSVACKSRAAHCFRSQFEPYGPTAVLPPFVLHRLMALGEMVFR</sequence>
<evidence type="ECO:0000256" key="1">
    <source>
        <dbReference type="ARBA" id="ARBA00022833"/>
    </source>
</evidence>